<reference evidence="1" key="1">
    <citation type="submission" date="2020-05" db="EMBL/GenBank/DDBJ databases">
        <title>Large-scale comparative analyses of tick genomes elucidate their genetic diversity and vector capacities.</title>
        <authorList>
            <person name="Jia N."/>
            <person name="Wang J."/>
            <person name="Shi W."/>
            <person name="Du L."/>
            <person name="Sun Y."/>
            <person name="Zhan W."/>
            <person name="Jiang J."/>
            <person name="Wang Q."/>
            <person name="Zhang B."/>
            <person name="Ji P."/>
            <person name="Sakyi L.B."/>
            <person name="Cui X."/>
            <person name="Yuan T."/>
            <person name="Jiang B."/>
            <person name="Yang W."/>
            <person name="Lam T.T.-Y."/>
            <person name="Chang Q."/>
            <person name="Ding S."/>
            <person name="Wang X."/>
            <person name="Zhu J."/>
            <person name="Ruan X."/>
            <person name="Zhao L."/>
            <person name="Wei J."/>
            <person name="Que T."/>
            <person name="Du C."/>
            <person name="Cheng J."/>
            <person name="Dai P."/>
            <person name="Han X."/>
            <person name="Huang E."/>
            <person name="Gao Y."/>
            <person name="Liu J."/>
            <person name="Shao H."/>
            <person name="Ye R."/>
            <person name="Li L."/>
            <person name="Wei W."/>
            <person name="Wang X."/>
            <person name="Wang C."/>
            <person name="Yang T."/>
            <person name="Huo Q."/>
            <person name="Li W."/>
            <person name="Guo W."/>
            <person name="Chen H."/>
            <person name="Zhou L."/>
            <person name="Ni X."/>
            <person name="Tian J."/>
            <person name="Zhou Y."/>
            <person name="Sheng Y."/>
            <person name="Liu T."/>
            <person name="Pan Y."/>
            <person name="Xia L."/>
            <person name="Li J."/>
            <person name="Zhao F."/>
            <person name="Cao W."/>
        </authorList>
    </citation>
    <scope>NUCLEOTIDE SEQUENCE</scope>
    <source>
        <strain evidence="1">Hyas-2018</strain>
    </source>
</reference>
<evidence type="ECO:0000313" key="2">
    <source>
        <dbReference type="Proteomes" id="UP000821845"/>
    </source>
</evidence>
<dbReference type="Proteomes" id="UP000821845">
    <property type="component" value="Chromosome 1"/>
</dbReference>
<protein>
    <submittedName>
        <fullName evidence="1">Uncharacterized protein</fullName>
    </submittedName>
</protein>
<proteinExistence type="predicted"/>
<evidence type="ECO:0000313" key="1">
    <source>
        <dbReference type="EMBL" id="KAH6947163.1"/>
    </source>
</evidence>
<sequence length="385" mass="44055">MNRRNQYTAAFKKRVILLAEERGNSSAARHLGLTESTVRSWRECRDCIFQAAPTRKAFRGTKNGHFAKIEEDLAEFVRQRRGQFLPANADLVQINARDFAREAGVLHDSFKDSRLWVQKFMGRTRFSLRRRTLICQKLPAEYEKLIEFQRYVMKMRRERQYPIGQNGNADETAIFLDVPAGYVIDELGNKEVRVHTTGNEKTRVMVMLAAEKRERRARWHEARLQNSGQALCSPRLLDKREHLPGDTWCVPWYRGLQSRARSRVAEVPRSQVPVFGPLAGSRAAERCRAVPSGVRGSGAFRHGTDGAVLDGTATCNRHAWVFNEAPEAEVEPALFQASPGRRYRAKERETWSMGLLSPVSFPACHRVPCDESHTSLFRVNFHFVT</sequence>
<dbReference type="EMBL" id="CM023481">
    <property type="protein sequence ID" value="KAH6947163.1"/>
    <property type="molecule type" value="Genomic_DNA"/>
</dbReference>
<gene>
    <name evidence="1" type="ORF">HPB50_017238</name>
</gene>
<comment type="caution">
    <text evidence="1">The sequence shown here is derived from an EMBL/GenBank/DDBJ whole genome shotgun (WGS) entry which is preliminary data.</text>
</comment>
<organism evidence="1 2">
    <name type="scientific">Hyalomma asiaticum</name>
    <name type="common">Tick</name>
    <dbReference type="NCBI Taxonomy" id="266040"/>
    <lineage>
        <taxon>Eukaryota</taxon>
        <taxon>Metazoa</taxon>
        <taxon>Ecdysozoa</taxon>
        <taxon>Arthropoda</taxon>
        <taxon>Chelicerata</taxon>
        <taxon>Arachnida</taxon>
        <taxon>Acari</taxon>
        <taxon>Parasitiformes</taxon>
        <taxon>Ixodida</taxon>
        <taxon>Ixodoidea</taxon>
        <taxon>Ixodidae</taxon>
        <taxon>Hyalomminae</taxon>
        <taxon>Hyalomma</taxon>
    </lineage>
</organism>
<keyword evidence="2" id="KW-1185">Reference proteome</keyword>
<accession>A0ACB7TLY6</accession>
<name>A0ACB7TLY6_HYAAI</name>